<name>A0A5E4NBK4_9HEMI</name>
<keyword evidence="3" id="KW-0695">RNA-directed DNA polymerase</keyword>
<dbReference type="InterPro" id="IPR005135">
    <property type="entry name" value="Endo/exonuclease/phosphatase"/>
</dbReference>
<dbReference type="Pfam" id="PF03372">
    <property type="entry name" value="Exo_endo_phos"/>
    <property type="match status" value="1"/>
</dbReference>
<dbReference type="InterPro" id="IPR000477">
    <property type="entry name" value="RT_dom"/>
</dbReference>
<dbReference type="GO" id="GO:0004519">
    <property type="term" value="F:endonuclease activity"/>
    <property type="evidence" value="ECO:0007669"/>
    <property type="project" value="UniProtKB-KW"/>
</dbReference>
<dbReference type="EMBL" id="CABPRJ010001528">
    <property type="protein sequence ID" value="VVC38956.1"/>
    <property type="molecule type" value="Genomic_DNA"/>
</dbReference>
<feature type="domain" description="Endonuclease/exonuclease/phosphatase" evidence="2">
    <location>
        <begin position="15"/>
        <end position="123"/>
    </location>
</feature>
<evidence type="ECO:0000313" key="3">
    <source>
        <dbReference type="EMBL" id="VVC38956.1"/>
    </source>
</evidence>
<organism evidence="3 4">
    <name type="scientific">Cinara cedri</name>
    <dbReference type="NCBI Taxonomy" id="506608"/>
    <lineage>
        <taxon>Eukaryota</taxon>
        <taxon>Metazoa</taxon>
        <taxon>Ecdysozoa</taxon>
        <taxon>Arthropoda</taxon>
        <taxon>Hexapoda</taxon>
        <taxon>Insecta</taxon>
        <taxon>Pterygota</taxon>
        <taxon>Neoptera</taxon>
        <taxon>Paraneoptera</taxon>
        <taxon>Hemiptera</taxon>
        <taxon>Sternorrhyncha</taxon>
        <taxon>Aphidomorpha</taxon>
        <taxon>Aphidoidea</taxon>
        <taxon>Aphididae</taxon>
        <taxon>Lachninae</taxon>
        <taxon>Cinara</taxon>
    </lineage>
</organism>
<feature type="domain" description="Reverse transcriptase" evidence="1">
    <location>
        <begin position="138"/>
        <end position="296"/>
    </location>
</feature>
<evidence type="ECO:0000313" key="4">
    <source>
        <dbReference type="Proteomes" id="UP000325440"/>
    </source>
</evidence>
<accession>A0A5E4NBK4</accession>
<dbReference type="AlphaFoldDB" id="A0A5E4NBK4"/>
<proteinExistence type="predicted"/>
<keyword evidence="3" id="KW-0269">Exonuclease</keyword>
<reference evidence="3 4" key="1">
    <citation type="submission" date="2019-08" db="EMBL/GenBank/DDBJ databases">
        <authorList>
            <person name="Alioto T."/>
            <person name="Alioto T."/>
            <person name="Gomez Garrido J."/>
        </authorList>
    </citation>
    <scope>NUCLEOTIDE SEQUENCE [LARGE SCALE GENOMIC DNA]</scope>
</reference>
<evidence type="ECO:0000259" key="1">
    <source>
        <dbReference type="Pfam" id="PF00078"/>
    </source>
</evidence>
<keyword evidence="4" id="KW-1185">Reference proteome</keyword>
<protein>
    <submittedName>
        <fullName evidence="3">Endonuclease/exonuclease/phosphatase,Reverse transcriptase domain</fullName>
    </submittedName>
</protein>
<gene>
    <name evidence="3" type="ORF">CINCED_3A010201</name>
</gene>
<keyword evidence="3" id="KW-0808">Transferase</keyword>
<dbReference type="PANTHER" id="PTHR19446">
    <property type="entry name" value="REVERSE TRANSCRIPTASES"/>
    <property type="match status" value="1"/>
</dbReference>
<dbReference type="GO" id="GO:0003964">
    <property type="term" value="F:RNA-directed DNA polymerase activity"/>
    <property type="evidence" value="ECO:0007669"/>
    <property type="project" value="UniProtKB-KW"/>
</dbReference>
<sequence>MLSSLTNKSHIILLFNANGIKNHVIELQHVLYNRRIDIALITETHFTLYSKISIPGYFLLKTNHRDGTAHGGVAILIKSQLQFQPLPCFSHDFLQSCAISIQLNNIPVVIATVYSPPKYNITLNNLSNYFETISNTFNNFIIRLSSHIILDNVLSHSQFGFRCKHNTIHQVHRVVDVISSSLEKKQYCTCVFLDISQAFDRVWHQGLLFKLRKCLPSALFLLIKSYLDNRHFQTRVGIAFSNISAINACVPQVDQPTLADTIVADYADDKAIISMHENPDIASASLQFRLDLMADCLKIVLQNIRNQYDEYESTGMKRAKNEDYKLTRHRK</sequence>
<dbReference type="InterPro" id="IPR036691">
    <property type="entry name" value="Endo/exonu/phosph_ase_sf"/>
</dbReference>
<dbReference type="Gene3D" id="3.60.10.10">
    <property type="entry name" value="Endonuclease/exonuclease/phosphatase"/>
    <property type="match status" value="1"/>
</dbReference>
<dbReference type="GO" id="GO:0004527">
    <property type="term" value="F:exonuclease activity"/>
    <property type="evidence" value="ECO:0007669"/>
    <property type="project" value="UniProtKB-KW"/>
</dbReference>
<keyword evidence="3" id="KW-0548">Nucleotidyltransferase</keyword>
<dbReference type="Proteomes" id="UP000325440">
    <property type="component" value="Unassembled WGS sequence"/>
</dbReference>
<keyword evidence="3" id="KW-0255">Endonuclease</keyword>
<dbReference type="OrthoDB" id="6626684at2759"/>
<dbReference type="Pfam" id="PF00078">
    <property type="entry name" value="RVT_1"/>
    <property type="match status" value="1"/>
</dbReference>
<evidence type="ECO:0000259" key="2">
    <source>
        <dbReference type="Pfam" id="PF03372"/>
    </source>
</evidence>
<dbReference type="SUPFAM" id="SSF56219">
    <property type="entry name" value="DNase I-like"/>
    <property type="match status" value="1"/>
</dbReference>
<keyword evidence="3" id="KW-0378">Hydrolase</keyword>
<keyword evidence="3" id="KW-0540">Nuclease</keyword>